<dbReference type="InterPro" id="IPR050984">
    <property type="entry name" value="Gfo/Idh/MocA_domain"/>
</dbReference>
<sequence length="137" mass="15622">MMVEWTFTTLSRSSTPTLVSLPSSTQCWPRWMGPSLSLEVKDVSIFCLGSYSHRSSSGRWLANENKVMFPMADACSWCQFNYSSSEGFRYEAEAVVKAIQSKQQEIKEYSFGESLQIMTIMDKIRKDMGLVYPADNK</sequence>
<dbReference type="Proteomes" id="UP001158986">
    <property type="component" value="Unassembled WGS sequence"/>
</dbReference>
<evidence type="ECO:0008006" key="4">
    <source>
        <dbReference type="Google" id="ProtNLM"/>
    </source>
</evidence>
<dbReference type="PANTHER" id="PTHR22604:SF105">
    <property type="entry name" value="TRANS-1,2-DIHYDROBENZENE-1,2-DIOL DEHYDROGENASE"/>
    <property type="match status" value="1"/>
</dbReference>
<gene>
    <name evidence="2" type="ORF">PBS001_LOCUS5750</name>
</gene>
<evidence type="ECO:0000313" key="2">
    <source>
        <dbReference type="EMBL" id="CAH0519217.1"/>
    </source>
</evidence>
<name>A0ABN8D203_9STRA</name>
<accession>A0ABN8D203</accession>
<comment type="caution">
    <text evidence="2">The sequence shown here is derived from an EMBL/GenBank/DDBJ whole genome shotgun (WGS) entry which is preliminary data.</text>
</comment>
<dbReference type="PANTHER" id="PTHR22604">
    <property type="entry name" value="OXIDOREDUCTASES"/>
    <property type="match status" value="1"/>
</dbReference>
<keyword evidence="3" id="KW-1185">Reference proteome</keyword>
<organism evidence="2 3">
    <name type="scientific">Peronospora belbahrii</name>
    <dbReference type="NCBI Taxonomy" id="622444"/>
    <lineage>
        <taxon>Eukaryota</taxon>
        <taxon>Sar</taxon>
        <taxon>Stramenopiles</taxon>
        <taxon>Oomycota</taxon>
        <taxon>Peronosporomycetes</taxon>
        <taxon>Peronosporales</taxon>
        <taxon>Peronosporaceae</taxon>
        <taxon>Peronospora</taxon>
    </lineage>
</organism>
<keyword evidence="1" id="KW-0560">Oxidoreductase</keyword>
<dbReference type="EMBL" id="CAKLCB010000285">
    <property type="protein sequence ID" value="CAH0519217.1"/>
    <property type="molecule type" value="Genomic_DNA"/>
</dbReference>
<evidence type="ECO:0000313" key="3">
    <source>
        <dbReference type="Proteomes" id="UP001158986"/>
    </source>
</evidence>
<proteinExistence type="predicted"/>
<dbReference type="Gene3D" id="3.30.360.10">
    <property type="entry name" value="Dihydrodipicolinate Reductase, domain 2"/>
    <property type="match status" value="1"/>
</dbReference>
<reference evidence="2 3" key="1">
    <citation type="submission" date="2021-11" db="EMBL/GenBank/DDBJ databases">
        <authorList>
            <person name="Islam A."/>
            <person name="Islam S."/>
            <person name="Flora M.S."/>
            <person name="Rahman M."/>
            <person name="Ziaur R.M."/>
            <person name="Epstein J.H."/>
            <person name="Hassan M."/>
            <person name="Klassen M."/>
            <person name="Woodard K."/>
            <person name="Webb A."/>
            <person name="Webby R.J."/>
            <person name="El Zowalaty M.E."/>
        </authorList>
    </citation>
    <scope>NUCLEOTIDE SEQUENCE [LARGE SCALE GENOMIC DNA]</scope>
    <source>
        <strain evidence="2">Pbs1</strain>
    </source>
</reference>
<evidence type="ECO:0000256" key="1">
    <source>
        <dbReference type="ARBA" id="ARBA00023002"/>
    </source>
</evidence>
<protein>
    <recommendedName>
        <fullName evidence="4">Gfo/Idh/MocA-like oxidoreductase C-terminal domain-containing protein</fullName>
    </recommendedName>
</protein>